<dbReference type="Proteomes" id="UP000033140">
    <property type="component" value="Unassembled WGS sequence"/>
</dbReference>
<accession>A0A0E9NSN6</accession>
<dbReference type="EMBL" id="BACD03000069">
    <property type="protein sequence ID" value="GAO52445.1"/>
    <property type="molecule type" value="Genomic_DNA"/>
</dbReference>
<gene>
    <name evidence="2" type="ORF">G7K_6521-t1</name>
</gene>
<comment type="caution">
    <text evidence="2">The sequence shown here is derived from an EMBL/GenBank/DDBJ whole genome shotgun (WGS) entry which is preliminary data.</text>
</comment>
<dbReference type="AlphaFoldDB" id="A0A0E9NSN6"/>
<feature type="compositionally biased region" description="Polar residues" evidence="1">
    <location>
        <begin position="61"/>
        <end position="77"/>
    </location>
</feature>
<feature type="region of interest" description="Disordered" evidence="1">
    <location>
        <begin position="265"/>
        <end position="288"/>
    </location>
</feature>
<evidence type="ECO:0000313" key="3">
    <source>
        <dbReference type="Proteomes" id="UP000033140"/>
    </source>
</evidence>
<evidence type="ECO:0000256" key="1">
    <source>
        <dbReference type="SAM" id="MobiDB-lite"/>
    </source>
</evidence>
<keyword evidence="3" id="KW-1185">Reference proteome</keyword>
<reference evidence="2 3" key="1">
    <citation type="journal article" date="2011" name="J. Gen. Appl. Microbiol.">
        <title>Draft genome sequencing of the enigmatic yeast Saitoella complicata.</title>
        <authorList>
            <person name="Nishida H."/>
            <person name="Hamamoto M."/>
            <person name="Sugiyama J."/>
        </authorList>
    </citation>
    <scope>NUCLEOTIDE SEQUENCE [LARGE SCALE GENOMIC DNA]</scope>
    <source>
        <strain evidence="2 3">NRRL Y-17804</strain>
    </source>
</reference>
<protein>
    <submittedName>
        <fullName evidence="2">Uncharacterized protein</fullName>
    </submittedName>
</protein>
<feature type="compositionally biased region" description="Low complexity" evidence="1">
    <location>
        <begin position="183"/>
        <end position="194"/>
    </location>
</feature>
<name>A0A0E9NSN6_SAICN</name>
<proteinExistence type="predicted"/>
<reference evidence="2 3" key="2">
    <citation type="journal article" date="2014" name="J. Gen. Appl. Microbiol.">
        <title>The early diverging ascomycetous budding yeast Saitoella complicata has three histone deacetylases belonging to the Clr6, Hos2, and Rpd3 lineages.</title>
        <authorList>
            <person name="Nishida H."/>
            <person name="Matsumoto T."/>
            <person name="Kondo S."/>
            <person name="Hamamoto M."/>
            <person name="Yoshikawa H."/>
        </authorList>
    </citation>
    <scope>NUCLEOTIDE SEQUENCE [LARGE SCALE GENOMIC DNA]</scope>
    <source>
        <strain evidence="2 3">NRRL Y-17804</strain>
    </source>
</reference>
<sequence>MPVTSNSSARRTITVQPFVDTCFQPQIKNHLYDPRGMRYRGTPGQSICYLHVTPKTLTAAHRQQPTTARPDSKSSCQRRGYTSAAGPPSMYEQGFTEWHGWEISLISEEIEDWQLPRGVWVYNPSSLPSAILARHTAATKELSHTANPNPTTTMSSNPWGLQALTPLPPHRPSYSRAPHSFPSTLTSSTRSSLGSEPIVPISFTPEEIQFYVCPPDDDLQFELEMGPPGYGDLPPAPPKYHAMGPDTVPTLTPMARSVPSSITIQCRPGLSPTTSSPGAEQGEREPYNPSKIIMRRLVRRCSDFSREVRLHHAVTSLGERLSSSPSAAETQQGQTLEVGVGVGQARVVRTVSGGVTGLVGVSRSAEEGGCEWVDGGVVSMGCWSPGGGVL</sequence>
<feature type="region of interest" description="Disordered" evidence="1">
    <location>
        <begin position="167"/>
        <end position="194"/>
    </location>
</feature>
<evidence type="ECO:0000313" key="2">
    <source>
        <dbReference type="EMBL" id="GAO52445.1"/>
    </source>
</evidence>
<feature type="region of interest" description="Disordered" evidence="1">
    <location>
        <begin position="59"/>
        <end position="89"/>
    </location>
</feature>
<organism evidence="2 3">
    <name type="scientific">Saitoella complicata (strain BCRC 22490 / CBS 7301 / JCM 7358 / NBRC 10748 / NRRL Y-17804)</name>
    <dbReference type="NCBI Taxonomy" id="698492"/>
    <lineage>
        <taxon>Eukaryota</taxon>
        <taxon>Fungi</taxon>
        <taxon>Dikarya</taxon>
        <taxon>Ascomycota</taxon>
        <taxon>Taphrinomycotina</taxon>
        <taxon>Taphrinomycotina incertae sedis</taxon>
        <taxon>Saitoella</taxon>
    </lineage>
</organism>
<reference evidence="2 3" key="3">
    <citation type="journal article" date="2015" name="Genome Announc.">
        <title>Draft Genome Sequence of the Archiascomycetous Yeast Saitoella complicata.</title>
        <authorList>
            <person name="Yamauchi K."/>
            <person name="Kondo S."/>
            <person name="Hamamoto M."/>
            <person name="Takahashi Y."/>
            <person name="Ogura Y."/>
            <person name="Hayashi T."/>
            <person name="Nishida H."/>
        </authorList>
    </citation>
    <scope>NUCLEOTIDE SEQUENCE [LARGE SCALE GENOMIC DNA]</scope>
    <source>
        <strain evidence="2 3">NRRL Y-17804</strain>
    </source>
</reference>